<proteinExistence type="predicted"/>
<dbReference type="EMBL" id="LAZR01009886">
    <property type="protein sequence ID" value="KKM70061.1"/>
    <property type="molecule type" value="Genomic_DNA"/>
</dbReference>
<accession>A0A0F9K5W5</accession>
<sequence length="76" mass="8820">MPKVKYMFAKKDCIHYKNVKMKVCCGRYEWGGVCTIPDKDGNITHKTCSTKMKYCNYVRKEEENVHPTELQDPDGG</sequence>
<name>A0A0F9K5W5_9ZZZZ</name>
<gene>
    <name evidence="1" type="ORF">LCGC14_1444480</name>
</gene>
<comment type="caution">
    <text evidence="1">The sequence shown here is derived from an EMBL/GenBank/DDBJ whole genome shotgun (WGS) entry which is preliminary data.</text>
</comment>
<organism evidence="1">
    <name type="scientific">marine sediment metagenome</name>
    <dbReference type="NCBI Taxonomy" id="412755"/>
    <lineage>
        <taxon>unclassified sequences</taxon>
        <taxon>metagenomes</taxon>
        <taxon>ecological metagenomes</taxon>
    </lineage>
</organism>
<evidence type="ECO:0000313" key="1">
    <source>
        <dbReference type="EMBL" id="KKM70061.1"/>
    </source>
</evidence>
<protein>
    <submittedName>
        <fullName evidence="1">Uncharacterized protein</fullName>
    </submittedName>
</protein>
<dbReference type="AlphaFoldDB" id="A0A0F9K5W5"/>
<reference evidence="1" key="1">
    <citation type="journal article" date="2015" name="Nature">
        <title>Complex archaea that bridge the gap between prokaryotes and eukaryotes.</title>
        <authorList>
            <person name="Spang A."/>
            <person name="Saw J.H."/>
            <person name="Jorgensen S.L."/>
            <person name="Zaremba-Niedzwiedzka K."/>
            <person name="Martijn J."/>
            <person name="Lind A.E."/>
            <person name="van Eijk R."/>
            <person name="Schleper C."/>
            <person name="Guy L."/>
            <person name="Ettema T.J."/>
        </authorList>
    </citation>
    <scope>NUCLEOTIDE SEQUENCE</scope>
</reference>